<dbReference type="NCBIfam" id="NF006126">
    <property type="entry name" value="PRK08270.1"/>
    <property type="match status" value="1"/>
</dbReference>
<keyword evidence="2 3" id="KW-0067">ATP-binding</keyword>
<reference evidence="5 6" key="1">
    <citation type="submission" date="2017-04" db="EMBL/GenBank/DDBJ databases">
        <title>Draft Aigarchaeota genome from a New Zealand hot spring.</title>
        <authorList>
            <person name="Reysenbach A.-L."/>
            <person name="Donaho J.A."/>
            <person name="Gerhart J."/>
            <person name="Kelley J.F."/>
            <person name="Kouba K."/>
            <person name="Podar M."/>
            <person name="Stott M."/>
        </authorList>
    </citation>
    <scope>NUCLEOTIDE SEQUENCE [LARGE SCALE GENOMIC DNA]</scope>
    <source>
        <strain evidence="5">NZ13_MG1</strain>
    </source>
</reference>
<evidence type="ECO:0000256" key="1">
    <source>
        <dbReference type="ARBA" id="ARBA00022741"/>
    </source>
</evidence>
<evidence type="ECO:0000256" key="3">
    <source>
        <dbReference type="PROSITE-ProRule" id="PRU00492"/>
    </source>
</evidence>
<name>A0A2R7Y9W9_9ARCH</name>
<dbReference type="EMBL" id="NDWU01000001">
    <property type="protein sequence ID" value="PUA34315.1"/>
    <property type="molecule type" value="Genomic_DNA"/>
</dbReference>
<comment type="caution">
    <text evidence="5">The sequence shown here is derived from an EMBL/GenBank/DDBJ whole genome shotgun (WGS) entry which is preliminary data.</text>
</comment>
<dbReference type="GO" id="GO:0004748">
    <property type="term" value="F:ribonucleoside-diphosphate reductase activity, thioredoxin disulfide as acceptor"/>
    <property type="evidence" value="ECO:0007669"/>
    <property type="project" value="TreeGrafter"/>
</dbReference>
<dbReference type="CDD" id="cd01675">
    <property type="entry name" value="RNR_III"/>
    <property type="match status" value="1"/>
</dbReference>
<dbReference type="Gene3D" id="3.20.70.20">
    <property type="match status" value="1"/>
</dbReference>
<dbReference type="Pfam" id="PF03477">
    <property type="entry name" value="ATP-cone"/>
    <property type="match status" value="1"/>
</dbReference>
<evidence type="ECO:0000256" key="2">
    <source>
        <dbReference type="ARBA" id="ARBA00022840"/>
    </source>
</evidence>
<keyword evidence="1 3" id="KW-0547">Nucleotide-binding</keyword>
<dbReference type="InterPro" id="IPR012833">
    <property type="entry name" value="NrdD"/>
</dbReference>
<evidence type="ECO:0000259" key="4">
    <source>
        <dbReference type="PROSITE" id="PS51161"/>
    </source>
</evidence>
<evidence type="ECO:0000313" key="6">
    <source>
        <dbReference type="Proteomes" id="UP000244066"/>
    </source>
</evidence>
<dbReference type="GO" id="GO:0009265">
    <property type="term" value="P:2'-deoxyribonucleotide biosynthetic process"/>
    <property type="evidence" value="ECO:0007669"/>
    <property type="project" value="TreeGrafter"/>
</dbReference>
<gene>
    <name evidence="5" type="ORF">B9J98_00255</name>
</gene>
<organism evidence="5 6">
    <name type="scientific">Candidatus Terraquivivens tikiterensis</name>
    <dbReference type="NCBI Taxonomy" id="1980982"/>
    <lineage>
        <taxon>Archaea</taxon>
        <taxon>Nitrososphaerota</taxon>
        <taxon>Candidatus Wolframiiraptoraceae</taxon>
        <taxon>Candidatus Terraquivivens</taxon>
    </lineage>
</organism>
<accession>A0A2R7Y9W9</accession>
<dbReference type="PROSITE" id="PS51161">
    <property type="entry name" value="ATP_CONE"/>
    <property type="match status" value="1"/>
</dbReference>
<dbReference type="AlphaFoldDB" id="A0A2R7Y9W9"/>
<sequence>MLRKIIDEDGRIVEFEEARIVEAIRSVMFSMHEHDEALAKNIASRVVSILEENFGPDSMPTVEQVEDLIVKALVDCGYHRVAKAYIFQRALHTQIKDLVDGYLKKRTWLVKENANTTYSLQALNFHISSQVISSYWLHRIYYKRNPRIVEAHYKGDFHIHNLGILGPYCVGWDLRDLLLIGFRGVRGKTWSNPAKHFRVALGQVTNFIFTLQGEAAGAQAFSNFDTLLSPFIRYDALDYTTVKQALQEFIFNMNVPTRVGFQTPFSNITLDLTVPRFMENEPVVVGGEVKDDVYGDFQEEMDVFNVALAEVMLEGDALGRPFTFPIPTINVTNDFRWESAPVKGILETCAKYGLPYFANFINSDMRPEDVRSMCCRLRIDTKELRRRGGGLFGSNPLTGSIGVVTINMPRIGYLSKDETKFFEMLEERMSLARDALEIKREWLERLTEDGLYPFSKFYLRNVKGALGEYWKNHFSTIGLVGMNECCVNLLGCSIGDAEGLRFAEKTLEFMRKVLLEFQEATGNLYNLEATPAESAAYRLAKIDKSTYPDIFVANDGYTKTASEPYYTNSSQLPVYYTDDLWEALRLQEPLQTKYTGGTVFHIWLGESYPPVESIAALVRKVCENFRIPYFTVSPTFSVCEEHGYIRGRVHACPKCGRPTEVYSRVVGYLRPVEQWNVGKQEEFKQRRTFDRTALENG</sequence>
<dbReference type="GO" id="GO:0031250">
    <property type="term" value="C:anaerobic ribonucleoside-triphosphate reductase complex"/>
    <property type="evidence" value="ECO:0007669"/>
    <property type="project" value="TreeGrafter"/>
</dbReference>
<dbReference type="PANTHER" id="PTHR21075">
    <property type="entry name" value="ANAEROBIC RIBONUCLEOSIDE-TRIPHOSPHATE REDUCTASE"/>
    <property type="match status" value="1"/>
</dbReference>
<dbReference type="PANTHER" id="PTHR21075:SF0">
    <property type="entry name" value="ANAEROBIC RIBONUCLEOSIDE-TRIPHOSPHATE REDUCTASE"/>
    <property type="match status" value="1"/>
</dbReference>
<dbReference type="InterPro" id="IPR005144">
    <property type="entry name" value="ATP-cone_dom"/>
</dbReference>
<evidence type="ECO:0000313" key="5">
    <source>
        <dbReference type="EMBL" id="PUA34315.1"/>
    </source>
</evidence>
<dbReference type="GO" id="GO:0006260">
    <property type="term" value="P:DNA replication"/>
    <property type="evidence" value="ECO:0007669"/>
    <property type="project" value="InterPro"/>
</dbReference>
<proteinExistence type="predicted"/>
<dbReference type="GO" id="GO:0005524">
    <property type="term" value="F:ATP binding"/>
    <property type="evidence" value="ECO:0007669"/>
    <property type="project" value="UniProtKB-UniRule"/>
</dbReference>
<dbReference type="NCBIfam" id="TIGR02487">
    <property type="entry name" value="NrdD"/>
    <property type="match status" value="1"/>
</dbReference>
<dbReference type="GO" id="GO:0008998">
    <property type="term" value="F:ribonucleoside-triphosphate reductase (thioredoxin) activity"/>
    <property type="evidence" value="ECO:0007669"/>
    <property type="project" value="InterPro"/>
</dbReference>
<dbReference type="SUPFAM" id="SSF51998">
    <property type="entry name" value="PFL-like glycyl radical enzymes"/>
    <property type="match status" value="1"/>
</dbReference>
<protein>
    <submittedName>
        <fullName evidence="5">Ribonucleoside triphosphate reductase</fullName>
    </submittedName>
</protein>
<dbReference type="Pfam" id="PF13597">
    <property type="entry name" value="NRDD"/>
    <property type="match status" value="1"/>
</dbReference>
<feature type="domain" description="ATP-cone" evidence="4">
    <location>
        <begin position="3"/>
        <end position="100"/>
    </location>
</feature>
<dbReference type="Proteomes" id="UP000244066">
    <property type="component" value="Unassembled WGS sequence"/>
</dbReference>